<dbReference type="Gene3D" id="3.30.1330.40">
    <property type="entry name" value="RutC-like"/>
    <property type="match status" value="1"/>
</dbReference>
<dbReference type="PANTHER" id="PTHR11803:SF22">
    <property type="entry name" value="ENDORIBONUCLEASE FAMILY PROTEIN BRT1, PUTATIVE (AFU_ORTHOLOGUE AFUA_5G03780)-RELATED"/>
    <property type="match status" value="1"/>
</dbReference>
<name>A0ABR1HPY6_9HYPO</name>
<dbReference type="PANTHER" id="PTHR11803">
    <property type="entry name" value="2-IMINOBUTANOATE/2-IMINOPROPANOATE DEAMINASE RIDA"/>
    <property type="match status" value="1"/>
</dbReference>
<reference evidence="2 3" key="1">
    <citation type="journal article" date="2025" name="Microbiol. Resour. Announc.">
        <title>Draft genome sequences for Neonectria magnoliae and Neonectria punicea, canker pathogens of Liriodendron tulipifera and Acer saccharum in West Virginia.</title>
        <authorList>
            <person name="Petronek H.M."/>
            <person name="Kasson M.T."/>
            <person name="Metheny A.M."/>
            <person name="Stauder C.M."/>
            <person name="Lovett B."/>
            <person name="Lynch S.C."/>
            <person name="Garnas J.R."/>
            <person name="Kasson L.R."/>
            <person name="Stajich J.E."/>
        </authorList>
    </citation>
    <scope>NUCLEOTIDE SEQUENCE [LARGE SCALE GENOMIC DNA]</scope>
    <source>
        <strain evidence="2 3">NRRL 64653</strain>
    </source>
</reference>
<evidence type="ECO:0000313" key="3">
    <source>
        <dbReference type="Proteomes" id="UP001498476"/>
    </source>
</evidence>
<sequence>MSRIPTITDKAPAPLPVFNQAIVANGFVYTSGSIAQDPATGKIIDGDIQAHTASRRRRRRHGRANIPQHRVIQNLSAVLEASGSSVNDVVEVSVFLADMGDFAKMNEVYQTYWGDIKPARTCVAVKTLPANTDVEIKCVAVVSKPWNIQTKL</sequence>
<dbReference type="Pfam" id="PF01042">
    <property type="entry name" value="Ribonuc_L-PSP"/>
    <property type="match status" value="2"/>
</dbReference>
<dbReference type="NCBIfam" id="TIGR00004">
    <property type="entry name" value="Rid family detoxifying hydrolase"/>
    <property type="match status" value="1"/>
</dbReference>
<organism evidence="2 3">
    <name type="scientific">Neonectria punicea</name>
    <dbReference type="NCBI Taxonomy" id="979145"/>
    <lineage>
        <taxon>Eukaryota</taxon>
        <taxon>Fungi</taxon>
        <taxon>Dikarya</taxon>
        <taxon>Ascomycota</taxon>
        <taxon>Pezizomycotina</taxon>
        <taxon>Sordariomycetes</taxon>
        <taxon>Hypocreomycetidae</taxon>
        <taxon>Hypocreales</taxon>
        <taxon>Nectriaceae</taxon>
        <taxon>Neonectria</taxon>
    </lineage>
</organism>
<evidence type="ECO:0000256" key="1">
    <source>
        <dbReference type="ARBA" id="ARBA00010552"/>
    </source>
</evidence>
<proteinExistence type="inferred from homology"/>
<dbReference type="SUPFAM" id="SSF55298">
    <property type="entry name" value="YjgF-like"/>
    <property type="match status" value="1"/>
</dbReference>
<dbReference type="InterPro" id="IPR006056">
    <property type="entry name" value="RidA"/>
</dbReference>
<comment type="similarity">
    <text evidence="1">Belongs to the RutC family.</text>
</comment>
<accession>A0ABR1HPY6</accession>
<dbReference type="CDD" id="cd00448">
    <property type="entry name" value="YjgF_YER057c_UK114_family"/>
    <property type="match status" value="1"/>
</dbReference>
<dbReference type="Proteomes" id="UP001498476">
    <property type="component" value="Unassembled WGS sequence"/>
</dbReference>
<gene>
    <name evidence="2" type="ORF">QQX98_001354</name>
</gene>
<comment type="caution">
    <text evidence="2">The sequence shown here is derived from an EMBL/GenBank/DDBJ whole genome shotgun (WGS) entry which is preliminary data.</text>
</comment>
<dbReference type="InterPro" id="IPR035959">
    <property type="entry name" value="RutC-like_sf"/>
</dbReference>
<protein>
    <submittedName>
        <fullName evidence="2">Uncharacterized protein</fullName>
    </submittedName>
</protein>
<keyword evidence="3" id="KW-1185">Reference proteome</keyword>
<dbReference type="InterPro" id="IPR006175">
    <property type="entry name" value="YjgF/YER057c/UK114"/>
</dbReference>
<dbReference type="EMBL" id="JAZAVJ010000013">
    <property type="protein sequence ID" value="KAK7422793.1"/>
    <property type="molecule type" value="Genomic_DNA"/>
</dbReference>
<evidence type="ECO:0000313" key="2">
    <source>
        <dbReference type="EMBL" id="KAK7422793.1"/>
    </source>
</evidence>